<dbReference type="RefSeq" id="XP_043041969.1">
    <property type="nucleotide sequence ID" value="XM_043181964.1"/>
</dbReference>
<name>A0A9P7VYC1_9AGAR</name>
<gene>
    <name evidence="2" type="ORF">BT62DRAFT_708017</name>
</gene>
<evidence type="ECO:0000256" key="1">
    <source>
        <dbReference type="SAM" id="MobiDB-lite"/>
    </source>
</evidence>
<evidence type="ECO:0000313" key="2">
    <source>
        <dbReference type="EMBL" id="KAG7448469.1"/>
    </source>
</evidence>
<dbReference type="EMBL" id="MU250529">
    <property type="protein sequence ID" value="KAG7448469.1"/>
    <property type="molecule type" value="Genomic_DNA"/>
</dbReference>
<dbReference type="Proteomes" id="UP000812287">
    <property type="component" value="Unassembled WGS sequence"/>
</dbReference>
<comment type="caution">
    <text evidence="2">The sequence shown here is derived from an EMBL/GenBank/DDBJ whole genome shotgun (WGS) entry which is preliminary data.</text>
</comment>
<organism evidence="2 3">
    <name type="scientific">Guyanagaster necrorhizus</name>
    <dbReference type="NCBI Taxonomy" id="856835"/>
    <lineage>
        <taxon>Eukaryota</taxon>
        <taxon>Fungi</taxon>
        <taxon>Dikarya</taxon>
        <taxon>Basidiomycota</taxon>
        <taxon>Agaricomycotina</taxon>
        <taxon>Agaricomycetes</taxon>
        <taxon>Agaricomycetidae</taxon>
        <taxon>Agaricales</taxon>
        <taxon>Marasmiineae</taxon>
        <taxon>Physalacriaceae</taxon>
        <taxon>Guyanagaster</taxon>
    </lineage>
</organism>
<feature type="region of interest" description="Disordered" evidence="1">
    <location>
        <begin position="38"/>
        <end position="67"/>
    </location>
</feature>
<feature type="region of interest" description="Disordered" evidence="1">
    <location>
        <begin position="107"/>
        <end position="181"/>
    </location>
</feature>
<dbReference type="GeneID" id="66104260"/>
<evidence type="ECO:0000313" key="3">
    <source>
        <dbReference type="Proteomes" id="UP000812287"/>
    </source>
</evidence>
<keyword evidence="3" id="KW-1185">Reference proteome</keyword>
<sequence length="376" mass="41873">MTAGKASGKRTLADVMDEDMVAQRKKRTHDKWLSKFFTPPTAQSQHRNKTSQTFAVCSSRRRDEKENVKVTIGAEADEGDFSSLIAQGEVDLQMTLDIENVLTTQTVEQEDGYISPTPSGSQDTEELSSPLRPQDTPKRMPSKTKSLDDLYFGVDAVSSPPLASPRRAQSLTPQPHPQKSDGRVLFQNASVHENEFMAGPDLRNQLGDELTDDSDCVASNGIDDVLEQGAVSCPNLSPLTPDDELEDVEDNVERDYASRENAVAAGWRASYTLKRRETNVTPVGRYRGVRQPLSRSHPYLISAPKSSLPKYTPKPPNKLGRGRASLVFFNEPVNMSRDKIADERYLEPDVESESVKDTVDDDVFQKLAKGRLDRFR</sequence>
<accession>A0A9P7VYC1</accession>
<feature type="region of interest" description="Disordered" evidence="1">
    <location>
        <begin position="299"/>
        <end position="322"/>
    </location>
</feature>
<protein>
    <submittedName>
        <fullName evidence="2">Uncharacterized protein</fullName>
    </submittedName>
</protein>
<dbReference type="AlphaFoldDB" id="A0A9P7VYC1"/>
<proteinExistence type="predicted"/>
<dbReference type="OrthoDB" id="2802169at2759"/>
<feature type="compositionally biased region" description="Polar residues" evidence="1">
    <location>
        <begin position="40"/>
        <end position="56"/>
    </location>
</feature>
<reference evidence="2" key="1">
    <citation type="submission" date="2020-11" db="EMBL/GenBank/DDBJ databases">
        <title>Adaptations for nitrogen fixation in a non-lichenized fungal sporocarp promotes dispersal by wood-feeding termites.</title>
        <authorList>
            <consortium name="DOE Joint Genome Institute"/>
            <person name="Koch R.A."/>
            <person name="Yoon G."/>
            <person name="Arayal U."/>
            <person name="Lail K."/>
            <person name="Amirebrahimi M."/>
            <person name="Labutti K."/>
            <person name="Lipzen A."/>
            <person name="Riley R."/>
            <person name="Barry K."/>
            <person name="Henrissat B."/>
            <person name="Grigoriev I.V."/>
            <person name="Herr J.R."/>
            <person name="Aime M.C."/>
        </authorList>
    </citation>
    <scope>NUCLEOTIDE SEQUENCE</scope>
    <source>
        <strain evidence="2">MCA 3950</strain>
    </source>
</reference>